<feature type="non-terminal residue" evidence="1">
    <location>
        <position position="85"/>
    </location>
</feature>
<reference evidence="1" key="1">
    <citation type="submission" date="2020-05" db="EMBL/GenBank/DDBJ databases">
        <title>Phylogenomic resolution of chytrid fungi.</title>
        <authorList>
            <person name="Stajich J.E."/>
            <person name="Amses K."/>
            <person name="Simmons R."/>
            <person name="Seto K."/>
            <person name="Myers J."/>
            <person name="Bonds A."/>
            <person name="Quandt C.A."/>
            <person name="Barry K."/>
            <person name="Liu P."/>
            <person name="Grigoriev I."/>
            <person name="Longcore J.E."/>
            <person name="James T.Y."/>
        </authorList>
    </citation>
    <scope>NUCLEOTIDE SEQUENCE</scope>
    <source>
        <strain evidence="1">JEL0318</strain>
    </source>
</reference>
<keyword evidence="2" id="KW-1185">Reference proteome</keyword>
<evidence type="ECO:0000313" key="2">
    <source>
        <dbReference type="Proteomes" id="UP001212841"/>
    </source>
</evidence>
<name>A0AAD5SAZ3_9FUNG</name>
<dbReference type="AlphaFoldDB" id="A0AAD5SAZ3"/>
<sequence length="85" mass="8600">MLLFEATSFSGAIVPADPCTPFVAATTDNLNKALAAMKGNQTVIKNVSGGSCGSVQQVLNGNALTSGTVEGPSWSGWWGLLSGVV</sequence>
<gene>
    <name evidence="1" type="ORF">HK097_007905</name>
</gene>
<evidence type="ECO:0000313" key="1">
    <source>
        <dbReference type="EMBL" id="KAJ3051120.1"/>
    </source>
</evidence>
<dbReference type="EMBL" id="JADGJD010000432">
    <property type="protein sequence ID" value="KAJ3051120.1"/>
    <property type="molecule type" value="Genomic_DNA"/>
</dbReference>
<comment type="caution">
    <text evidence="1">The sequence shown here is derived from an EMBL/GenBank/DDBJ whole genome shotgun (WGS) entry which is preliminary data.</text>
</comment>
<protein>
    <submittedName>
        <fullName evidence="1">Uncharacterized protein</fullName>
    </submittedName>
</protein>
<accession>A0AAD5SAZ3</accession>
<dbReference type="Proteomes" id="UP001212841">
    <property type="component" value="Unassembled WGS sequence"/>
</dbReference>
<organism evidence="1 2">
    <name type="scientific">Rhizophlyctis rosea</name>
    <dbReference type="NCBI Taxonomy" id="64517"/>
    <lineage>
        <taxon>Eukaryota</taxon>
        <taxon>Fungi</taxon>
        <taxon>Fungi incertae sedis</taxon>
        <taxon>Chytridiomycota</taxon>
        <taxon>Chytridiomycota incertae sedis</taxon>
        <taxon>Chytridiomycetes</taxon>
        <taxon>Rhizophlyctidales</taxon>
        <taxon>Rhizophlyctidaceae</taxon>
        <taxon>Rhizophlyctis</taxon>
    </lineage>
</organism>
<proteinExistence type="predicted"/>